<gene>
    <name evidence="1" type="ORF">GCM10009789_83420</name>
</gene>
<proteinExistence type="predicted"/>
<reference evidence="2" key="1">
    <citation type="journal article" date="2019" name="Int. J. Syst. Evol. Microbiol.">
        <title>The Global Catalogue of Microorganisms (GCM) 10K type strain sequencing project: providing services to taxonomists for standard genome sequencing and annotation.</title>
        <authorList>
            <consortium name="The Broad Institute Genomics Platform"/>
            <consortium name="The Broad Institute Genome Sequencing Center for Infectious Disease"/>
            <person name="Wu L."/>
            <person name="Ma J."/>
        </authorList>
    </citation>
    <scope>NUCLEOTIDE SEQUENCE [LARGE SCALE GENOMIC DNA]</scope>
    <source>
        <strain evidence="2">JCM 14969</strain>
    </source>
</reference>
<dbReference type="Proteomes" id="UP001500393">
    <property type="component" value="Unassembled WGS sequence"/>
</dbReference>
<dbReference type="RefSeq" id="WP_344222316.1">
    <property type="nucleotide sequence ID" value="NZ_BAAAOS010000066.1"/>
</dbReference>
<dbReference type="EMBL" id="BAAAOS010000066">
    <property type="protein sequence ID" value="GAA1616717.1"/>
    <property type="molecule type" value="Genomic_DNA"/>
</dbReference>
<evidence type="ECO:0000313" key="1">
    <source>
        <dbReference type="EMBL" id="GAA1616717.1"/>
    </source>
</evidence>
<keyword evidence="2" id="KW-1185">Reference proteome</keyword>
<sequence>MRYDLFVSPWIGHHASRILLTAFAAQVAYTAAELLVGLPSRLAFGLELGWTTTVLHAGLALLLHARGPLCERCIAEMPLDGSARAERYRRNLTTVHWIRTHRWGWIGIAAATIGLLGLARHAGLISEQIEALLYAGPVMWVVLSLARHSQLQPWCPQCRGNGGGDYNDHPIAGPRPSLALSC</sequence>
<protein>
    <submittedName>
        <fullName evidence="1">Uncharacterized protein</fullName>
    </submittedName>
</protein>
<name>A0ABP4QPU1_9ACTN</name>
<organism evidence="1 2">
    <name type="scientific">Kribbella sancticallisti</name>
    <dbReference type="NCBI Taxonomy" id="460087"/>
    <lineage>
        <taxon>Bacteria</taxon>
        <taxon>Bacillati</taxon>
        <taxon>Actinomycetota</taxon>
        <taxon>Actinomycetes</taxon>
        <taxon>Propionibacteriales</taxon>
        <taxon>Kribbellaceae</taxon>
        <taxon>Kribbella</taxon>
    </lineage>
</organism>
<evidence type="ECO:0000313" key="2">
    <source>
        <dbReference type="Proteomes" id="UP001500393"/>
    </source>
</evidence>
<comment type="caution">
    <text evidence="1">The sequence shown here is derived from an EMBL/GenBank/DDBJ whole genome shotgun (WGS) entry which is preliminary data.</text>
</comment>
<accession>A0ABP4QPU1</accession>